<evidence type="ECO:0000256" key="8">
    <source>
        <dbReference type="ARBA" id="ARBA00023209"/>
    </source>
</evidence>
<dbReference type="UniPathway" id="UPA00085"/>
<keyword evidence="2 10" id="KW-0444">Lipid biosynthesis</keyword>
<sequence>MIILLIYLKKWKLISKLKVRVKDVDALILIIAYLLGSIPSAYLIGKIFAKKDITKIGSGNVGTVNTIKNIGVLPGVLTFILDAAKAIISVAIAKQFSKFELIPYFASFFVILGHNFSIFLKFKGGKGLACLVGMLLTISPITIIYLFGFIGILTLAFGKKVNAATGVGIFILPVILYYQHAPTEGVMISFLISLLVMYKNFDYIKDFLKKET</sequence>
<dbReference type="PANTHER" id="PTHR30309:SF0">
    <property type="entry name" value="GLYCEROL-3-PHOSPHATE ACYLTRANSFERASE-RELATED"/>
    <property type="match status" value="1"/>
</dbReference>
<reference evidence="11 12" key="1">
    <citation type="submission" date="2019-03" db="EMBL/GenBank/DDBJ databases">
        <title>Draft genome sequence data and analysis of a Fermenting Bacterium, Soehngenia longevitae strain 1933PT, isolated from petroleum reservoir in Azerbaijan.</title>
        <authorList>
            <person name="Grouzdev D.S."/>
            <person name="Bidzhieva S.K."/>
            <person name="Sokolova D.S."/>
            <person name="Tourova T.P."/>
            <person name="Poltaraus A.B."/>
            <person name="Nazina T.N."/>
        </authorList>
    </citation>
    <scope>NUCLEOTIDE SEQUENCE [LARGE SCALE GENOMIC DNA]</scope>
    <source>
        <strain evidence="11 12">1933P</strain>
    </source>
</reference>
<keyword evidence="9 10" id="KW-1208">Phospholipid metabolism</keyword>
<dbReference type="OrthoDB" id="9777124at2"/>
<evidence type="ECO:0000256" key="6">
    <source>
        <dbReference type="ARBA" id="ARBA00023098"/>
    </source>
</evidence>
<proteinExistence type="inferred from homology"/>
<evidence type="ECO:0000256" key="2">
    <source>
        <dbReference type="ARBA" id="ARBA00022516"/>
    </source>
</evidence>
<comment type="subunit">
    <text evidence="10">Probably interacts with PlsX.</text>
</comment>
<dbReference type="SMART" id="SM01207">
    <property type="entry name" value="G3P_acyltransf"/>
    <property type="match status" value="1"/>
</dbReference>
<evidence type="ECO:0000256" key="4">
    <source>
        <dbReference type="ARBA" id="ARBA00022692"/>
    </source>
</evidence>
<comment type="function">
    <text evidence="10">Catalyzes the transfer of an acyl group from acyl-phosphate (acyl-PO(4)) to glycerol-3-phosphate (G3P) to form lysophosphatidic acid (LPA). This enzyme utilizes acyl-phosphate as fatty acyl donor, but not acyl-CoA or acyl-ACP.</text>
</comment>
<evidence type="ECO:0000256" key="3">
    <source>
        <dbReference type="ARBA" id="ARBA00022679"/>
    </source>
</evidence>
<protein>
    <recommendedName>
        <fullName evidence="10">Glycerol-3-phosphate acyltransferase</fullName>
    </recommendedName>
    <alternativeName>
        <fullName evidence="10">Acyl-PO4 G3P acyltransferase</fullName>
    </alternativeName>
    <alternativeName>
        <fullName evidence="10">Acyl-phosphate--glycerol-3-phosphate acyltransferase</fullName>
    </alternativeName>
    <alternativeName>
        <fullName evidence="10">G3P acyltransferase</fullName>
        <shortName evidence="10">GPAT</shortName>
        <ecNumber evidence="10">2.3.1.275</ecNumber>
    </alternativeName>
    <alternativeName>
        <fullName evidence="10">Lysophosphatidic acid synthase</fullName>
        <shortName evidence="10">LPA synthase</shortName>
    </alternativeName>
</protein>
<evidence type="ECO:0000313" key="11">
    <source>
        <dbReference type="EMBL" id="TFZ41728.1"/>
    </source>
</evidence>
<dbReference type="GO" id="GO:0008654">
    <property type="term" value="P:phospholipid biosynthetic process"/>
    <property type="evidence" value="ECO:0007669"/>
    <property type="project" value="UniProtKB-UniRule"/>
</dbReference>
<dbReference type="GO" id="GO:0005886">
    <property type="term" value="C:plasma membrane"/>
    <property type="evidence" value="ECO:0007669"/>
    <property type="project" value="UniProtKB-SubCell"/>
</dbReference>
<keyword evidence="4 10" id="KW-0812">Transmembrane</keyword>
<comment type="similarity">
    <text evidence="10">Belongs to the PlsY family.</text>
</comment>
<keyword evidence="8 10" id="KW-0594">Phospholipid biosynthesis</keyword>
<gene>
    <name evidence="10" type="primary">plsY</name>
    <name evidence="11" type="ORF">E4100_00920</name>
</gene>
<evidence type="ECO:0000313" key="12">
    <source>
        <dbReference type="Proteomes" id="UP000298381"/>
    </source>
</evidence>
<keyword evidence="3 10" id="KW-0808">Transferase</keyword>
<feature type="transmembrane region" description="Helical" evidence="10">
    <location>
        <begin position="185"/>
        <end position="201"/>
    </location>
</feature>
<dbReference type="HAMAP" id="MF_01043">
    <property type="entry name" value="PlsY"/>
    <property type="match status" value="1"/>
</dbReference>
<dbReference type="Pfam" id="PF02660">
    <property type="entry name" value="G3P_acyltransf"/>
    <property type="match status" value="1"/>
</dbReference>
<feature type="transmembrane region" description="Helical" evidence="10">
    <location>
        <begin position="26"/>
        <end position="45"/>
    </location>
</feature>
<dbReference type="EC" id="2.3.1.275" evidence="10"/>
<dbReference type="GO" id="GO:0043772">
    <property type="term" value="F:acyl-phosphate glycerol-3-phosphate acyltransferase activity"/>
    <property type="evidence" value="ECO:0007669"/>
    <property type="project" value="UniProtKB-UniRule"/>
</dbReference>
<feature type="transmembrane region" description="Helical" evidence="10">
    <location>
        <begin position="101"/>
        <end position="120"/>
    </location>
</feature>
<feature type="transmembrane region" description="Helical" evidence="10">
    <location>
        <begin position="132"/>
        <end position="154"/>
    </location>
</feature>
<dbReference type="Proteomes" id="UP000298381">
    <property type="component" value="Unassembled WGS sequence"/>
</dbReference>
<accession>A0A4Z0D9Z1</accession>
<comment type="caution">
    <text evidence="11">The sequence shown here is derived from an EMBL/GenBank/DDBJ whole genome shotgun (WGS) entry which is preliminary data.</text>
</comment>
<keyword evidence="12" id="KW-1185">Reference proteome</keyword>
<evidence type="ECO:0000256" key="7">
    <source>
        <dbReference type="ARBA" id="ARBA00023136"/>
    </source>
</evidence>
<dbReference type="PANTHER" id="PTHR30309">
    <property type="entry name" value="INNER MEMBRANE PROTEIN YGIH"/>
    <property type="match status" value="1"/>
</dbReference>
<keyword evidence="1 10" id="KW-1003">Cell membrane</keyword>
<keyword evidence="11" id="KW-0012">Acyltransferase</keyword>
<dbReference type="EMBL" id="SRIB01000001">
    <property type="protein sequence ID" value="TFZ41728.1"/>
    <property type="molecule type" value="Genomic_DNA"/>
</dbReference>
<keyword evidence="5 10" id="KW-1133">Transmembrane helix</keyword>
<keyword evidence="6 10" id="KW-0443">Lipid metabolism</keyword>
<evidence type="ECO:0000256" key="10">
    <source>
        <dbReference type="HAMAP-Rule" id="MF_01043"/>
    </source>
</evidence>
<evidence type="ECO:0000256" key="9">
    <source>
        <dbReference type="ARBA" id="ARBA00023264"/>
    </source>
</evidence>
<keyword evidence="7 10" id="KW-0472">Membrane</keyword>
<dbReference type="AlphaFoldDB" id="A0A4Z0D9Z1"/>
<organism evidence="11 12">
    <name type="scientific">Soehngenia longivitae</name>
    <dbReference type="NCBI Taxonomy" id="2562294"/>
    <lineage>
        <taxon>Bacteria</taxon>
        <taxon>Bacillati</taxon>
        <taxon>Bacillota</taxon>
        <taxon>Tissierellia</taxon>
        <taxon>Tissierellales</taxon>
        <taxon>Tissierellaceae</taxon>
        <taxon>Soehngenia</taxon>
    </lineage>
</organism>
<evidence type="ECO:0000256" key="5">
    <source>
        <dbReference type="ARBA" id="ARBA00022989"/>
    </source>
</evidence>
<evidence type="ECO:0000256" key="1">
    <source>
        <dbReference type="ARBA" id="ARBA00022475"/>
    </source>
</evidence>
<comment type="subcellular location">
    <subcellularLocation>
        <location evidence="10">Cell membrane</location>
        <topology evidence="10">Multi-pass membrane protein</topology>
    </subcellularLocation>
</comment>
<dbReference type="InterPro" id="IPR003811">
    <property type="entry name" value="G3P_acylTferase_PlsY"/>
</dbReference>
<comment type="catalytic activity">
    <reaction evidence="10">
        <text>an acyl phosphate + sn-glycerol 3-phosphate = a 1-acyl-sn-glycero-3-phosphate + phosphate</text>
        <dbReference type="Rhea" id="RHEA:34075"/>
        <dbReference type="ChEBI" id="CHEBI:43474"/>
        <dbReference type="ChEBI" id="CHEBI:57597"/>
        <dbReference type="ChEBI" id="CHEBI:57970"/>
        <dbReference type="ChEBI" id="CHEBI:59918"/>
        <dbReference type="EC" id="2.3.1.275"/>
    </reaction>
</comment>
<comment type="pathway">
    <text evidence="10">Lipid metabolism; phospholipid metabolism.</text>
</comment>
<name>A0A4Z0D9Z1_9FIRM</name>